<evidence type="ECO:0000259" key="5">
    <source>
        <dbReference type="SMART" id="SM00387"/>
    </source>
</evidence>
<dbReference type="SUPFAM" id="SSF63829">
    <property type="entry name" value="Calcium-dependent phosphotriesterase"/>
    <property type="match status" value="2"/>
</dbReference>
<dbReference type="SUPFAM" id="SSF55874">
    <property type="entry name" value="ATPase domain of HSP90 chaperone/DNA topoisomerase II/histidine kinase"/>
    <property type="match status" value="1"/>
</dbReference>
<organism evidence="6 7">
    <name type="scientific">Duganella guangzhouensis</name>
    <dbReference type="NCBI Taxonomy" id="2666084"/>
    <lineage>
        <taxon>Bacteria</taxon>
        <taxon>Pseudomonadati</taxon>
        <taxon>Pseudomonadota</taxon>
        <taxon>Betaproteobacteria</taxon>
        <taxon>Burkholderiales</taxon>
        <taxon>Oxalobacteraceae</taxon>
        <taxon>Telluria group</taxon>
        <taxon>Duganella</taxon>
    </lineage>
</organism>
<keyword evidence="7" id="KW-1185">Reference proteome</keyword>
<dbReference type="InterPro" id="IPR011047">
    <property type="entry name" value="Quinoprotein_ADH-like_sf"/>
</dbReference>
<dbReference type="AlphaFoldDB" id="A0A6I2L1K1"/>
<dbReference type="Gene3D" id="3.30.565.10">
    <property type="entry name" value="Histidine kinase-like ATPase, C-terminal domain"/>
    <property type="match status" value="1"/>
</dbReference>
<evidence type="ECO:0000313" key="7">
    <source>
        <dbReference type="Proteomes" id="UP000433309"/>
    </source>
</evidence>
<dbReference type="GO" id="GO:0046983">
    <property type="term" value="F:protein dimerization activity"/>
    <property type="evidence" value="ECO:0007669"/>
    <property type="project" value="InterPro"/>
</dbReference>
<dbReference type="SMART" id="SM00387">
    <property type="entry name" value="HATPase_c"/>
    <property type="match status" value="1"/>
</dbReference>
<dbReference type="InterPro" id="IPR013783">
    <property type="entry name" value="Ig-like_fold"/>
</dbReference>
<dbReference type="SUPFAM" id="SSF50998">
    <property type="entry name" value="Quinoprotein alcohol dehydrogenase-like"/>
    <property type="match status" value="1"/>
</dbReference>
<dbReference type="InterPro" id="IPR003594">
    <property type="entry name" value="HATPase_dom"/>
</dbReference>
<dbReference type="PANTHER" id="PTHR24421">
    <property type="entry name" value="NITRATE/NITRITE SENSOR PROTEIN NARX-RELATED"/>
    <property type="match status" value="1"/>
</dbReference>
<evidence type="ECO:0000256" key="2">
    <source>
        <dbReference type="ARBA" id="ARBA00022777"/>
    </source>
</evidence>
<reference evidence="6 7" key="1">
    <citation type="submission" date="2019-11" db="EMBL/GenBank/DDBJ databases">
        <title>Novel species isolated from a subtropical stream in China.</title>
        <authorList>
            <person name="Lu H."/>
        </authorList>
    </citation>
    <scope>NUCLEOTIDE SEQUENCE [LARGE SCALE GENOMIC DNA]</scope>
    <source>
        <strain evidence="6 7">FT80W</strain>
    </source>
</reference>
<evidence type="ECO:0000256" key="1">
    <source>
        <dbReference type="ARBA" id="ARBA00022679"/>
    </source>
</evidence>
<dbReference type="InterPro" id="IPR050482">
    <property type="entry name" value="Sensor_HK_TwoCompSys"/>
</dbReference>
<protein>
    <recommendedName>
        <fullName evidence="5">Histidine kinase/HSP90-like ATPase domain-containing protein</fullName>
    </recommendedName>
</protein>
<keyword evidence="1" id="KW-0808">Transferase</keyword>
<dbReference type="GO" id="GO:0000155">
    <property type="term" value="F:phosphorelay sensor kinase activity"/>
    <property type="evidence" value="ECO:0007669"/>
    <property type="project" value="InterPro"/>
</dbReference>
<dbReference type="PANTHER" id="PTHR24421:SF62">
    <property type="entry name" value="SENSORY TRANSDUCTION HISTIDINE KINASE"/>
    <property type="match status" value="1"/>
</dbReference>
<evidence type="ECO:0000256" key="3">
    <source>
        <dbReference type="ARBA" id="ARBA00023012"/>
    </source>
</evidence>
<proteinExistence type="predicted"/>
<dbReference type="Gene3D" id="2.130.10.10">
    <property type="entry name" value="YVTN repeat-like/Quinoprotein amine dehydrogenase"/>
    <property type="match status" value="2"/>
</dbReference>
<name>A0A6I2L1K1_9BURK</name>
<keyword evidence="4" id="KW-0472">Membrane</keyword>
<feature type="domain" description="Histidine kinase/HSP90-like ATPase" evidence="5">
    <location>
        <begin position="904"/>
        <end position="1001"/>
    </location>
</feature>
<dbReference type="Pfam" id="PF07495">
    <property type="entry name" value="Y_Y_Y"/>
    <property type="match status" value="1"/>
</dbReference>
<dbReference type="Proteomes" id="UP000433309">
    <property type="component" value="Unassembled WGS sequence"/>
</dbReference>
<dbReference type="InterPro" id="IPR036890">
    <property type="entry name" value="HATPase_C_sf"/>
</dbReference>
<dbReference type="Gene3D" id="2.60.40.10">
    <property type="entry name" value="Immunoglobulins"/>
    <property type="match status" value="1"/>
</dbReference>
<sequence>MGSSWDRLSVTPQPGRQGRAWWMAALLAIACPVWSVASASDPLPFWRSSLSHQAWTKRDGAPSNPRAVVQDSTGMLWFGAADGLFRFDGVQFERVETIGGNKLLSSNVSALAVSGDTLWVGYTFGGISVFRHGAVQHYGEAEGVPPSGITQFGLTADGTRWFSSASGIHWLDGARWRRVTPADGLPDGDQPNFNVLHDGSLLVTQLAGLYRSVPGTHSFRKVEGTGSMQPSQVGPDGTVIVIKFGETLNLFDPVSETSKPLRLPETGVMPYSVHRDRRNAWWIGLGDGMRVYTPDFKLKKQLLAPFGFSAVRVFRAPFDDREGNLWFMTENGVDRIRESRLSVQDMPTGSTDFSITAGPDGEVWISSHSSLDPISPPTFAIAADGHRIPSSMESATAGTLAADGSLWFANVHAVWNRRGDKVQRWPLPPELIQQPAQAVAMADDGRLWVSIARRGVYTIKDGAWQAGGGHAALATRTANALHADADGRIWFGYPGNLIAMLQNGSIQQFGPDDGLAVGNVLTMFSRRGTLWVGGDQGLARLHQGRFVTLSDSAGRPFVGVSGIVQTAAGELWLQGVDGLFRIDAANLAAVLRGGQSRVAAERFDHLDGHAGAASQVRPLDTLIEAGDGRLWYATSASVGVIDPRQIPRNPVRPTPLITWLNTDSQRYRAVNGLGLPKHTHNLRIDFTAAVLSVPERARFRTRLIGQDHEWRDAGALRQAFYTNLGPGDYRFEVMASNEDGLASIAPASLSFSIEPEFYQTTWFKLACAAMIAGGLYWLYLRRMRQMTASVIERINARLEERERIARTLHDTFLQSVQALIFRFQGIKAALPRNDLVQQQIDAALDAADAVLDEGRDQLMDLRVNRACSGDLAPTLSAVCGAAGAHHGVLFSLREQGTRRALKAEAQDELYAIAKEAVLNAMRHSGSNAVVAELSYDAASFTLLIRDQGKGLDDAVRKTGRRERHWGLVGMRERAARIGGQLQIHSAPSDGTSVMVTLPASLAYC</sequence>
<dbReference type="Pfam" id="PF07730">
    <property type="entry name" value="HisKA_3"/>
    <property type="match status" value="1"/>
</dbReference>
<gene>
    <name evidence="6" type="ORF">GJ699_11655</name>
</gene>
<dbReference type="InterPro" id="IPR011712">
    <property type="entry name" value="Sig_transdc_His_kin_sub3_dim/P"/>
</dbReference>
<keyword evidence="2" id="KW-0418">Kinase</keyword>
<dbReference type="InterPro" id="IPR015943">
    <property type="entry name" value="WD40/YVTN_repeat-like_dom_sf"/>
</dbReference>
<feature type="transmembrane region" description="Helical" evidence="4">
    <location>
        <begin position="762"/>
        <end position="780"/>
    </location>
</feature>
<evidence type="ECO:0000256" key="4">
    <source>
        <dbReference type="SAM" id="Phobius"/>
    </source>
</evidence>
<keyword evidence="4" id="KW-1133">Transmembrane helix</keyword>
<dbReference type="Gene3D" id="1.20.5.1930">
    <property type="match status" value="1"/>
</dbReference>
<keyword evidence="4" id="KW-0812">Transmembrane</keyword>
<dbReference type="InterPro" id="IPR011123">
    <property type="entry name" value="Y_Y_Y"/>
</dbReference>
<dbReference type="CDD" id="cd16917">
    <property type="entry name" value="HATPase_UhpB-NarQ-NarX-like"/>
    <property type="match status" value="1"/>
</dbReference>
<dbReference type="EMBL" id="WKJK01000005">
    <property type="protein sequence ID" value="MRW90644.1"/>
    <property type="molecule type" value="Genomic_DNA"/>
</dbReference>
<accession>A0A6I2L1K1</accession>
<dbReference type="GO" id="GO:0016020">
    <property type="term" value="C:membrane"/>
    <property type="evidence" value="ECO:0007669"/>
    <property type="project" value="InterPro"/>
</dbReference>
<comment type="caution">
    <text evidence="6">The sequence shown here is derived from an EMBL/GenBank/DDBJ whole genome shotgun (WGS) entry which is preliminary data.</text>
</comment>
<keyword evidence="3" id="KW-0902">Two-component regulatory system</keyword>
<dbReference type="Pfam" id="PF02518">
    <property type="entry name" value="HATPase_c"/>
    <property type="match status" value="1"/>
</dbReference>
<dbReference type="PROSITE" id="PS51257">
    <property type="entry name" value="PROKAR_LIPOPROTEIN"/>
    <property type="match status" value="1"/>
</dbReference>
<evidence type="ECO:0000313" key="6">
    <source>
        <dbReference type="EMBL" id="MRW90644.1"/>
    </source>
</evidence>